<protein>
    <submittedName>
        <fullName evidence="1">Uncharacterized protein</fullName>
    </submittedName>
</protein>
<proteinExistence type="predicted"/>
<sequence>MLKFDEQLFQKTKGQIGELFEEGIQQLGGYEEEEKIFGRLIPLEQILLNKTDASNVIFQEIKQHWGKMDLFTQEMFRSSNIELQNVQKKLDAFFSSPSSKKTVFEHALIKNVFNFSHFVEIVFGKKTDYSKSITKLNEIYLYKIGKKYFIHILYNHKIDFWRYLYAKKIYSVFLQAPLHTIQNPIDLIQQYKQFIQSFMTQNQLITTMNHFIQKIDYKNPRSHLLKEFHLLNISLHFMGGKRHYKKINKLIAEVIRTWEAGEWALTEKEQTLLSYILAIDGAKHSDTEKTIAHGKYLITNDRLINHSIELLIDYGEILPNIKPEPESLVKRYDQNYLEQIFYIVIDALVKNEQYYDVLQLMKEYEIASCTSIYEFLNAKDFDRDLLLKIEAAVQRNIAYVVDQSHQHVKQSIEKWMQEYHHVDSPFHSIAQMTSKHVCNLLKTLFATEQFDLFEQLMSIYMKYLILQEDFMDLRDFVAGFVQKETSQKE</sequence>
<evidence type="ECO:0000313" key="1">
    <source>
        <dbReference type="EMBL" id="MFC5542958.1"/>
    </source>
</evidence>
<reference evidence="2" key="1">
    <citation type="journal article" date="2019" name="Int. J. Syst. Evol. Microbiol.">
        <title>The Global Catalogue of Microorganisms (GCM) 10K type strain sequencing project: providing services to taxonomists for standard genome sequencing and annotation.</title>
        <authorList>
            <consortium name="The Broad Institute Genomics Platform"/>
            <consortium name="The Broad Institute Genome Sequencing Center for Infectious Disease"/>
            <person name="Wu L."/>
            <person name="Ma J."/>
        </authorList>
    </citation>
    <scope>NUCLEOTIDE SEQUENCE [LARGE SCALE GENOMIC DNA]</scope>
    <source>
        <strain evidence="2">CCUG 56331</strain>
    </source>
</reference>
<comment type="caution">
    <text evidence="1">The sequence shown here is derived from an EMBL/GenBank/DDBJ whole genome shotgun (WGS) entry which is preliminary data.</text>
</comment>
<keyword evidence="2" id="KW-1185">Reference proteome</keyword>
<gene>
    <name evidence="1" type="ORF">ACFPOH_14715</name>
</gene>
<dbReference type="EMBL" id="JBHSNQ010000186">
    <property type="protein sequence ID" value="MFC5542958.1"/>
    <property type="molecule type" value="Genomic_DNA"/>
</dbReference>
<organism evidence="1 2">
    <name type="scientific">Ureibacillus suwonensis</name>
    <dbReference type="NCBI Taxonomy" id="313007"/>
    <lineage>
        <taxon>Bacteria</taxon>
        <taxon>Bacillati</taxon>
        <taxon>Bacillota</taxon>
        <taxon>Bacilli</taxon>
        <taxon>Bacillales</taxon>
        <taxon>Caryophanaceae</taxon>
        <taxon>Ureibacillus</taxon>
    </lineage>
</organism>
<dbReference type="RefSeq" id="WP_342470648.1">
    <property type="nucleotide sequence ID" value="NZ_JBHSNQ010000186.1"/>
</dbReference>
<evidence type="ECO:0000313" key="2">
    <source>
        <dbReference type="Proteomes" id="UP001595978"/>
    </source>
</evidence>
<dbReference type="Proteomes" id="UP001595978">
    <property type="component" value="Unassembled WGS sequence"/>
</dbReference>
<name>A0ABW0REB3_9BACL</name>
<accession>A0ABW0REB3</accession>